<sequence length="106" mass="10728">MGCVPCFGVRGDGDSGGSDSSGTLHGRNRTTGSGGWAFAGPKGGNMLPDDKEHDHAQFLEVDSEMKDGTPAFCICNAGPEISKGGTSAFCLASVSKHGAVARPVIS</sequence>
<gene>
    <name evidence="2" type="ORF">LshimejAT787_1203560</name>
</gene>
<dbReference type="EMBL" id="BRPK01000012">
    <property type="protein sequence ID" value="GLB42907.1"/>
    <property type="molecule type" value="Genomic_DNA"/>
</dbReference>
<proteinExistence type="predicted"/>
<evidence type="ECO:0000256" key="1">
    <source>
        <dbReference type="SAM" id="MobiDB-lite"/>
    </source>
</evidence>
<feature type="region of interest" description="Disordered" evidence="1">
    <location>
        <begin position="1"/>
        <end position="51"/>
    </location>
</feature>
<protein>
    <submittedName>
        <fullName evidence="2">Uncharacterized protein</fullName>
    </submittedName>
</protein>
<dbReference type="AlphaFoldDB" id="A0A9P3PU36"/>
<evidence type="ECO:0000313" key="2">
    <source>
        <dbReference type="EMBL" id="GLB42907.1"/>
    </source>
</evidence>
<keyword evidence="3" id="KW-1185">Reference proteome</keyword>
<feature type="compositionally biased region" description="Gly residues" evidence="1">
    <location>
        <begin position="32"/>
        <end position="43"/>
    </location>
</feature>
<dbReference type="Proteomes" id="UP001063166">
    <property type="component" value="Unassembled WGS sequence"/>
</dbReference>
<accession>A0A9P3PU36</accession>
<reference evidence="2" key="1">
    <citation type="submission" date="2022-07" db="EMBL/GenBank/DDBJ databases">
        <title>The genome of Lyophyllum shimeji provides insight into the initial evolution of ectomycorrhizal fungal genome.</title>
        <authorList>
            <person name="Kobayashi Y."/>
            <person name="Shibata T."/>
            <person name="Hirakawa H."/>
            <person name="Shigenobu S."/>
            <person name="Nishiyama T."/>
            <person name="Yamada A."/>
            <person name="Hasebe M."/>
            <person name="Kawaguchi M."/>
        </authorList>
    </citation>
    <scope>NUCLEOTIDE SEQUENCE</scope>
    <source>
        <strain evidence="2">AT787</strain>
    </source>
</reference>
<evidence type="ECO:0000313" key="3">
    <source>
        <dbReference type="Proteomes" id="UP001063166"/>
    </source>
</evidence>
<name>A0A9P3PU36_LYOSH</name>
<organism evidence="2 3">
    <name type="scientific">Lyophyllum shimeji</name>
    <name type="common">Hon-shimeji</name>
    <name type="synonym">Tricholoma shimeji</name>
    <dbReference type="NCBI Taxonomy" id="47721"/>
    <lineage>
        <taxon>Eukaryota</taxon>
        <taxon>Fungi</taxon>
        <taxon>Dikarya</taxon>
        <taxon>Basidiomycota</taxon>
        <taxon>Agaricomycotina</taxon>
        <taxon>Agaricomycetes</taxon>
        <taxon>Agaricomycetidae</taxon>
        <taxon>Agaricales</taxon>
        <taxon>Tricholomatineae</taxon>
        <taxon>Lyophyllaceae</taxon>
        <taxon>Lyophyllum</taxon>
    </lineage>
</organism>
<comment type="caution">
    <text evidence="2">The sequence shown here is derived from an EMBL/GenBank/DDBJ whole genome shotgun (WGS) entry which is preliminary data.</text>
</comment>